<sequence length="218" mass="24449">MNNFLMLILIFCSLRVHADPNTGGGVYVGNGGEAVICNSPLPPPIGGEEVLVLDFWMSLVGAPMQPVAAEVQRFEKLQSFKDGVDFFDKKLARVPWFQNLVKQAALKIKIDQDSFVQGPLAAAKDSALPFPLPEGCHKAQVALRRAERVFIDIDIYKKMNQTQRAVLYMHEYIYAAGVFNYGHNSSVRTQSLMIYLLQSNPSKQDLEQYVTDHFTVRP</sequence>
<dbReference type="EMBL" id="LUKE01000001">
    <property type="protein sequence ID" value="KYG65651.1"/>
    <property type="molecule type" value="Genomic_DNA"/>
</dbReference>
<dbReference type="RefSeq" id="WP_157684587.1">
    <property type="nucleotide sequence ID" value="NZ_LUKE01000001.1"/>
</dbReference>
<evidence type="ECO:0000313" key="2">
    <source>
        <dbReference type="EMBL" id="KYG65651.1"/>
    </source>
</evidence>
<dbReference type="AlphaFoldDB" id="A0A150WMC9"/>
<accession>A0A150WMC9</accession>
<reference evidence="2 3" key="1">
    <citation type="submission" date="2016-03" db="EMBL/GenBank/DDBJ databases">
        <authorList>
            <person name="Ploux O."/>
        </authorList>
    </citation>
    <scope>NUCLEOTIDE SEQUENCE [LARGE SCALE GENOMIC DNA]</scope>
    <source>
        <strain evidence="2 3">R0</strain>
    </source>
</reference>
<feature type="signal peptide" evidence="1">
    <location>
        <begin position="1"/>
        <end position="18"/>
    </location>
</feature>
<keyword evidence="3" id="KW-1185">Reference proteome</keyword>
<protein>
    <submittedName>
        <fullName evidence="2">Uncharacterized protein</fullName>
    </submittedName>
</protein>
<evidence type="ECO:0000313" key="3">
    <source>
        <dbReference type="Proteomes" id="UP000075320"/>
    </source>
</evidence>
<gene>
    <name evidence="2" type="ORF">AZI86_00815</name>
</gene>
<proteinExistence type="predicted"/>
<evidence type="ECO:0000256" key="1">
    <source>
        <dbReference type="SAM" id="SignalP"/>
    </source>
</evidence>
<organism evidence="2 3">
    <name type="scientific">Bdellovibrio bacteriovorus</name>
    <dbReference type="NCBI Taxonomy" id="959"/>
    <lineage>
        <taxon>Bacteria</taxon>
        <taxon>Pseudomonadati</taxon>
        <taxon>Bdellovibrionota</taxon>
        <taxon>Bdellovibrionia</taxon>
        <taxon>Bdellovibrionales</taxon>
        <taxon>Pseudobdellovibrionaceae</taxon>
        <taxon>Bdellovibrio</taxon>
    </lineage>
</organism>
<comment type="caution">
    <text evidence="2">The sequence shown here is derived from an EMBL/GenBank/DDBJ whole genome shotgun (WGS) entry which is preliminary data.</text>
</comment>
<name>A0A150WMC9_BDEBC</name>
<keyword evidence="1" id="KW-0732">Signal</keyword>
<dbReference type="Proteomes" id="UP000075320">
    <property type="component" value="Unassembled WGS sequence"/>
</dbReference>
<feature type="chain" id="PRO_5007573252" evidence="1">
    <location>
        <begin position="19"/>
        <end position="218"/>
    </location>
</feature>